<feature type="region of interest" description="Disordered" evidence="1">
    <location>
        <begin position="80"/>
        <end position="113"/>
    </location>
</feature>
<gene>
    <name evidence="3" type="ORF">VITISV_009381</name>
</gene>
<feature type="domain" description="Retrotransposon gag" evidence="2">
    <location>
        <begin position="207"/>
        <end position="286"/>
    </location>
</feature>
<dbReference type="PANTHER" id="PTHR33223">
    <property type="entry name" value="CCHC-TYPE DOMAIN-CONTAINING PROTEIN"/>
    <property type="match status" value="1"/>
</dbReference>
<dbReference type="InterPro" id="IPR005162">
    <property type="entry name" value="Retrotrans_gag_dom"/>
</dbReference>
<proteinExistence type="predicted"/>
<dbReference type="Pfam" id="PF03732">
    <property type="entry name" value="Retrotrans_gag"/>
    <property type="match status" value="1"/>
</dbReference>
<reference evidence="3" key="1">
    <citation type="journal article" date="2007" name="PLoS ONE">
        <title>The first genome sequence of an elite grapevine cultivar (Pinot noir Vitis vinifera L.): coping with a highly heterozygous genome.</title>
        <authorList>
            <person name="Velasco R."/>
            <person name="Zharkikh A."/>
            <person name="Troggio M."/>
            <person name="Cartwright D.A."/>
            <person name="Cestaro A."/>
            <person name="Pruss D."/>
            <person name="Pindo M."/>
            <person name="FitzGerald L.M."/>
            <person name="Vezzulli S."/>
            <person name="Reid J."/>
            <person name="Malacarne G."/>
            <person name="Iliev D."/>
            <person name="Coppola G."/>
            <person name="Wardell B."/>
            <person name="Micheletti D."/>
            <person name="Macalma T."/>
            <person name="Facci M."/>
            <person name="Mitchell J.T."/>
            <person name="Perazzolli M."/>
            <person name="Eldredge G."/>
            <person name="Gatto P."/>
            <person name="Oyzerski R."/>
            <person name="Moretto M."/>
            <person name="Gutin N."/>
            <person name="Stefanini M."/>
            <person name="Chen Y."/>
            <person name="Segala C."/>
            <person name="Davenport C."/>
            <person name="Dematte L."/>
            <person name="Mraz A."/>
            <person name="Battilana J."/>
            <person name="Stormo K."/>
            <person name="Costa F."/>
            <person name="Tao Q."/>
            <person name="Si-Ammour A."/>
            <person name="Harkins T."/>
            <person name="Lackey A."/>
            <person name="Perbost C."/>
            <person name="Taillon B."/>
            <person name="Stella A."/>
            <person name="Solovyev V."/>
            <person name="Fawcett J.A."/>
            <person name="Sterck L."/>
            <person name="Vandepoele K."/>
            <person name="Grando S.M."/>
            <person name="Toppo S."/>
            <person name="Moser C."/>
            <person name="Lanchbury J."/>
            <person name="Bogden R."/>
            <person name="Skolnick M."/>
            <person name="Sgaramella V."/>
            <person name="Bhatnagar S.K."/>
            <person name="Fontana P."/>
            <person name="Gutin A."/>
            <person name="Van de Peer Y."/>
            <person name="Salamini F."/>
            <person name="Viola R."/>
        </authorList>
    </citation>
    <scope>NUCLEOTIDE SEQUENCE</scope>
</reference>
<accession>A5BB10</accession>
<protein>
    <recommendedName>
        <fullName evidence="2">Retrotransposon gag domain-containing protein</fullName>
    </recommendedName>
</protein>
<dbReference type="PANTHER" id="PTHR33223:SF10">
    <property type="entry name" value="AMINOTRANSFERASE-LIKE PLANT MOBILE DOMAIN-CONTAINING PROTEIN"/>
    <property type="match status" value="1"/>
</dbReference>
<evidence type="ECO:0000313" key="3">
    <source>
        <dbReference type="EMBL" id="CAN61175.1"/>
    </source>
</evidence>
<dbReference type="AlphaFoldDB" id="A5BB10"/>
<evidence type="ECO:0000256" key="1">
    <source>
        <dbReference type="SAM" id="MobiDB-lite"/>
    </source>
</evidence>
<feature type="compositionally biased region" description="Polar residues" evidence="1">
    <location>
        <begin position="1"/>
        <end position="10"/>
    </location>
</feature>
<name>A5BB10_VITVI</name>
<organism evidence="3">
    <name type="scientific">Vitis vinifera</name>
    <name type="common">Grape</name>
    <dbReference type="NCBI Taxonomy" id="29760"/>
    <lineage>
        <taxon>Eukaryota</taxon>
        <taxon>Viridiplantae</taxon>
        <taxon>Streptophyta</taxon>
        <taxon>Embryophyta</taxon>
        <taxon>Tracheophyta</taxon>
        <taxon>Spermatophyta</taxon>
        <taxon>Magnoliopsida</taxon>
        <taxon>eudicotyledons</taxon>
        <taxon>Gunneridae</taxon>
        <taxon>Pentapetalae</taxon>
        <taxon>rosids</taxon>
        <taxon>Vitales</taxon>
        <taxon>Vitaceae</taxon>
        <taxon>Viteae</taxon>
        <taxon>Vitis</taxon>
    </lineage>
</organism>
<dbReference type="EMBL" id="AM452918">
    <property type="protein sequence ID" value="CAN61175.1"/>
    <property type="molecule type" value="Genomic_DNA"/>
</dbReference>
<sequence length="457" mass="52712">MLDETLQSHFKQPITAYTPPPIERKDRDDDNSSLPQFLTAACRTMMALPPPQHHYDKLKSLPTIKGDKVSDTIKGPHTVKKGAVRQPEETKAISNGAKPWKGNSWRASDKCKPFSKKQQDLKKKTRCYAFRFRPRDLLTTNGREANKRLDDMLSTHFSSRIIHYDLPRGFLVPKFSAYDGSSDPFDHIMYYRQLMTLDIGNDALLCKVFPASLQGQALSWFHRLPPNSVDNFWDLSKAFVGQYLCPSRHKQNISTLQNIKMQENESLREFVKRFGQVVLQVEAYSMDVVLQIFKRSICPGTLFFESLAKKPPTTMDDLFQRASKYSMLEDDGEQSHPELPPLTPLTMSYEKLLPMIRDLSDFRWPGPIRADPSKRDHSKKCAYHKEHGHTMEQCRSLHYLVERLIKVRHLKQYVRSKARVGDTSRSRDSRISRALVAPRAVINYIHGGPLDEEYDSK</sequence>
<evidence type="ECO:0000259" key="2">
    <source>
        <dbReference type="Pfam" id="PF03732"/>
    </source>
</evidence>
<feature type="region of interest" description="Disordered" evidence="1">
    <location>
        <begin position="1"/>
        <end position="34"/>
    </location>
</feature>